<dbReference type="RefSeq" id="WP_148898540.1">
    <property type="nucleotide sequence ID" value="NZ_VNHY01000002.1"/>
</dbReference>
<protein>
    <submittedName>
        <fullName evidence="3">Carbohydrate family 9 binding domain-like</fullName>
    </submittedName>
</protein>
<feature type="domain" description="Carbohydrate-binding" evidence="2">
    <location>
        <begin position="64"/>
        <end position="202"/>
    </location>
</feature>
<proteinExistence type="predicted"/>
<dbReference type="GO" id="GO:0030246">
    <property type="term" value="F:carbohydrate binding"/>
    <property type="evidence" value="ECO:0007669"/>
    <property type="project" value="InterPro"/>
</dbReference>
<keyword evidence="4" id="KW-1185">Reference proteome</keyword>
<dbReference type="SUPFAM" id="SSF49344">
    <property type="entry name" value="CBD9-like"/>
    <property type="match status" value="1"/>
</dbReference>
<dbReference type="CDD" id="cd09618">
    <property type="entry name" value="CBM9_like_2"/>
    <property type="match status" value="1"/>
</dbReference>
<dbReference type="Gene3D" id="2.60.40.1190">
    <property type="match status" value="1"/>
</dbReference>
<dbReference type="InterPro" id="IPR010502">
    <property type="entry name" value="Carb-bd_dom_fam9"/>
</dbReference>
<dbReference type="GO" id="GO:0016052">
    <property type="term" value="P:carbohydrate catabolic process"/>
    <property type="evidence" value="ECO:0007669"/>
    <property type="project" value="InterPro"/>
</dbReference>
<accession>A0A5D3YKJ0</accession>
<evidence type="ECO:0000256" key="1">
    <source>
        <dbReference type="SAM" id="MobiDB-lite"/>
    </source>
</evidence>
<reference evidence="3 4" key="1">
    <citation type="submission" date="2019-07" db="EMBL/GenBank/DDBJ databases">
        <title>Genomic Encyclopedia of Archaeal and Bacterial Type Strains, Phase II (KMG-II): from individual species to whole genera.</title>
        <authorList>
            <person name="Goeker M."/>
        </authorList>
    </citation>
    <scope>NUCLEOTIDE SEQUENCE [LARGE SCALE GENOMIC DNA]</scope>
    <source>
        <strain evidence="3 4">DSM 21935</strain>
    </source>
</reference>
<feature type="compositionally biased region" description="Polar residues" evidence="1">
    <location>
        <begin position="266"/>
        <end position="276"/>
    </location>
</feature>
<dbReference type="AlphaFoldDB" id="A0A5D3YKJ0"/>
<dbReference type="EMBL" id="VNHY01000002">
    <property type="protein sequence ID" value="TYP93476.1"/>
    <property type="molecule type" value="Genomic_DNA"/>
</dbReference>
<organism evidence="3 4">
    <name type="scientific">Fodinibius salinus</name>
    <dbReference type="NCBI Taxonomy" id="860790"/>
    <lineage>
        <taxon>Bacteria</taxon>
        <taxon>Pseudomonadati</taxon>
        <taxon>Balneolota</taxon>
        <taxon>Balneolia</taxon>
        <taxon>Balneolales</taxon>
        <taxon>Balneolaceae</taxon>
        <taxon>Fodinibius</taxon>
    </lineage>
</organism>
<dbReference type="OrthoDB" id="9786766at2"/>
<sequence length="764" mass="87275">MDQKKVSSLILRLRFQYHFIFLIAVLLVGVLPDSYAQSPSDSVSKVHPYQIDEDFEVTADLDHTAWEQASSVFIKHQMQPNDEEEAPVTTEVKVLYSKTHLYVGFSSQDVSPGRIRANVTDRDDFSGDDYVGVFLDPYNNNQNAYEFFVNPLGIQMDAIRTGNSEDMNFDALWYSKATITENGYTAVMKIPFKSINFPDRNLQDWSIQFFRNYPRNNRYQLLWTDVSIDNSCLLCQNGRLVNMQDVESSNTVELLPYAVATQSGALNDPSDPNSGFDNGPVQPKVGGSISYSPTSTSSLDLVINPDFSQVETDAGQISVNETFALFYPEKRPFFVRGSDLFSTSEDLYYSRTINNPLAAGKYTQKGDDFSIAFLSAYDRNTPFIIPGKERSSQVRSDQGAYSNILRAKYNVGQESHIGGLVTTRNQIDGANYVGSLDWDFLLTDNYYFRGQTAYSSTQELNDTTVHNDQRTFGETSFDAAFNGEQYSGLLVNTEFAREAKYYNFSLGYRSYSPTFQSQTGFVNETNRRIFEGNQSISYYPNNDFLSQGSLSMSGAWRYDFSGKFQERYIFLRLSNTFDGQNSLNISYLPLNDERFRGQMFRKINRLTISFNSNTWNVFSFGGRFEVGRDINRTTNPELGKGYSISGNVTIKPTSRFRLTMDYNYSTLSDLDGPQTFYSGNIYRLNSRYHFTSKLYTRLISEYNSFRDELQIYPLVSYKANPFTKFHIGVTSYITEFNQSGAGGFRGYKETSRQFFVKFQYLIRS</sequence>
<comment type="caution">
    <text evidence="3">The sequence shown here is derived from an EMBL/GenBank/DDBJ whole genome shotgun (WGS) entry which is preliminary data.</text>
</comment>
<dbReference type="Pfam" id="PF06452">
    <property type="entry name" value="CBM9_1"/>
    <property type="match status" value="1"/>
</dbReference>
<gene>
    <name evidence="3" type="ORF">LX73_1180</name>
</gene>
<evidence type="ECO:0000313" key="4">
    <source>
        <dbReference type="Proteomes" id="UP000324595"/>
    </source>
</evidence>
<dbReference type="Proteomes" id="UP000324595">
    <property type="component" value="Unassembled WGS sequence"/>
</dbReference>
<feature type="region of interest" description="Disordered" evidence="1">
    <location>
        <begin position="266"/>
        <end position="289"/>
    </location>
</feature>
<evidence type="ECO:0000259" key="2">
    <source>
        <dbReference type="Pfam" id="PF06452"/>
    </source>
</evidence>
<evidence type="ECO:0000313" key="3">
    <source>
        <dbReference type="EMBL" id="TYP93476.1"/>
    </source>
</evidence>
<dbReference type="GO" id="GO:0004553">
    <property type="term" value="F:hydrolase activity, hydrolyzing O-glycosyl compounds"/>
    <property type="evidence" value="ECO:0007669"/>
    <property type="project" value="InterPro"/>
</dbReference>
<name>A0A5D3YKJ0_9BACT</name>